<name>A0A5P1FQD9_ASPOF</name>
<evidence type="ECO:0000313" key="1">
    <source>
        <dbReference type="EMBL" id="ONK80244.1"/>
    </source>
</evidence>
<gene>
    <name evidence="1" type="ORF">A4U43_C01F15490</name>
</gene>
<organism evidence="1 2">
    <name type="scientific">Asparagus officinalis</name>
    <name type="common">Garden asparagus</name>
    <dbReference type="NCBI Taxonomy" id="4686"/>
    <lineage>
        <taxon>Eukaryota</taxon>
        <taxon>Viridiplantae</taxon>
        <taxon>Streptophyta</taxon>
        <taxon>Embryophyta</taxon>
        <taxon>Tracheophyta</taxon>
        <taxon>Spermatophyta</taxon>
        <taxon>Magnoliopsida</taxon>
        <taxon>Liliopsida</taxon>
        <taxon>Asparagales</taxon>
        <taxon>Asparagaceae</taxon>
        <taxon>Asparagoideae</taxon>
        <taxon>Asparagus</taxon>
    </lineage>
</organism>
<protein>
    <submittedName>
        <fullName evidence="1">Uncharacterized protein</fullName>
    </submittedName>
</protein>
<evidence type="ECO:0000313" key="2">
    <source>
        <dbReference type="Proteomes" id="UP000243459"/>
    </source>
</evidence>
<accession>A0A5P1FQD9</accession>
<dbReference type="Gramene" id="ONK80244">
    <property type="protein sequence ID" value="ONK80244"/>
    <property type="gene ID" value="A4U43_C01F15490"/>
</dbReference>
<keyword evidence="2" id="KW-1185">Reference proteome</keyword>
<dbReference type="EMBL" id="CM007381">
    <property type="protein sequence ID" value="ONK80244.1"/>
    <property type="molecule type" value="Genomic_DNA"/>
</dbReference>
<dbReference type="AlphaFoldDB" id="A0A5P1FQD9"/>
<dbReference type="Proteomes" id="UP000243459">
    <property type="component" value="Chromosome 1"/>
</dbReference>
<proteinExistence type="predicted"/>
<reference evidence="2" key="1">
    <citation type="journal article" date="2017" name="Nat. Commun.">
        <title>The asparagus genome sheds light on the origin and evolution of a young Y chromosome.</title>
        <authorList>
            <person name="Harkess A."/>
            <person name="Zhou J."/>
            <person name="Xu C."/>
            <person name="Bowers J.E."/>
            <person name="Van der Hulst R."/>
            <person name="Ayyampalayam S."/>
            <person name="Mercati F."/>
            <person name="Riccardi P."/>
            <person name="McKain M.R."/>
            <person name="Kakrana A."/>
            <person name="Tang H."/>
            <person name="Ray J."/>
            <person name="Groenendijk J."/>
            <person name="Arikit S."/>
            <person name="Mathioni S.M."/>
            <person name="Nakano M."/>
            <person name="Shan H."/>
            <person name="Telgmann-Rauber A."/>
            <person name="Kanno A."/>
            <person name="Yue Z."/>
            <person name="Chen H."/>
            <person name="Li W."/>
            <person name="Chen Y."/>
            <person name="Xu X."/>
            <person name="Zhang Y."/>
            <person name="Luo S."/>
            <person name="Chen H."/>
            <person name="Gao J."/>
            <person name="Mao Z."/>
            <person name="Pires J.C."/>
            <person name="Luo M."/>
            <person name="Kudrna D."/>
            <person name="Wing R.A."/>
            <person name="Meyers B.C."/>
            <person name="Yi K."/>
            <person name="Kong H."/>
            <person name="Lavrijsen P."/>
            <person name="Sunseri F."/>
            <person name="Falavigna A."/>
            <person name="Ye Y."/>
            <person name="Leebens-Mack J.H."/>
            <person name="Chen G."/>
        </authorList>
    </citation>
    <scope>NUCLEOTIDE SEQUENCE [LARGE SCALE GENOMIC DNA]</scope>
    <source>
        <strain evidence="2">cv. DH0086</strain>
    </source>
</reference>
<sequence>MISCTLWCSIWGQRHWEAYEDSVFRHYIYFGPLGLDLLTFEHVLKQWDEKKRKFVFTDTKSREEIACSFNLEWVMSHTWFSNEGDLVGSNRDRKNKIWSRFFTNPEGDSSTAPPPALTRRNVEDLLMKPV</sequence>